<evidence type="ECO:0000313" key="1">
    <source>
        <dbReference type="EMBL" id="GAB1252249.1"/>
    </source>
</evidence>
<comment type="caution">
    <text evidence="1">The sequence shown here is derived from an EMBL/GenBank/DDBJ whole genome shotgun (WGS) entry which is preliminary data.</text>
</comment>
<evidence type="ECO:0008006" key="3">
    <source>
        <dbReference type="Google" id="ProtNLM"/>
    </source>
</evidence>
<dbReference type="EMBL" id="BAAFSF010000004">
    <property type="protein sequence ID" value="GAB1252249.1"/>
    <property type="molecule type" value="Genomic_DNA"/>
</dbReference>
<reference evidence="1 2" key="1">
    <citation type="journal article" date="2025" name="Int. J. Syst. Evol. Microbiol.">
        <title>Desulfovibrio falkowii sp. nov., Porphyromonas miyakawae sp. nov., Mediterraneibacter flintii sp. nov. and Owariibacterium komagatae gen. nov., sp. nov., isolated from human faeces.</title>
        <authorList>
            <person name="Hamaguchi T."/>
            <person name="Ohara M."/>
            <person name="Hisatomi A."/>
            <person name="Sekiguchi K."/>
            <person name="Takeda J.I."/>
            <person name="Ueyama J."/>
            <person name="Ito M."/>
            <person name="Nishiwaki H."/>
            <person name="Ogi T."/>
            <person name="Hirayama M."/>
            <person name="Ohkuma M."/>
            <person name="Sakamoto M."/>
            <person name="Ohno K."/>
        </authorList>
    </citation>
    <scope>NUCLEOTIDE SEQUENCE [LARGE SCALE GENOMIC DNA]</scope>
    <source>
        <strain evidence="1 2">13CB11C</strain>
    </source>
</reference>
<sequence length="279" mass="32509">MAIKRICALTMVRNDDFFLRKWTAYYGAELGEENLYIFLDGTDQPLPDWCPQAHVTAVEKIQGQVVEAEKGRLDFLSEQAQILLAQYDMVIGCDADEFVVVDPSLGKGLAAYLSELPDRTSYSALGVDVGQHLEQETAIHCNAPWLTQRHYARLSTRYTKPCIITRPVRWGRGFHRILGHNFHIDRHLYLFHFGYFDMGRLEARFQDPSRREAGWTNHLKRRSKTIRQVTQKKAHDWDKATRRARRIQTFVRPPYAWNKPAMFTIVCIVRIPERFSQIV</sequence>
<name>A0ABQ0E3D4_9PORP</name>
<keyword evidence="2" id="KW-1185">Reference proteome</keyword>
<dbReference type="Proteomes" id="UP001628220">
    <property type="component" value="Unassembled WGS sequence"/>
</dbReference>
<dbReference type="RefSeq" id="WP_411916009.1">
    <property type="nucleotide sequence ID" value="NZ_BAAFSF010000004.1"/>
</dbReference>
<organism evidence="1 2">
    <name type="scientific">Porphyromonas miyakawae</name>
    <dbReference type="NCBI Taxonomy" id="3137470"/>
    <lineage>
        <taxon>Bacteria</taxon>
        <taxon>Pseudomonadati</taxon>
        <taxon>Bacteroidota</taxon>
        <taxon>Bacteroidia</taxon>
        <taxon>Bacteroidales</taxon>
        <taxon>Porphyromonadaceae</taxon>
        <taxon>Porphyromonas</taxon>
    </lineage>
</organism>
<gene>
    <name evidence="1" type="ORF">Tsumi_13550</name>
</gene>
<dbReference type="Pfam" id="PF13704">
    <property type="entry name" value="Glyco_tranf_2_4"/>
    <property type="match status" value="1"/>
</dbReference>
<accession>A0ABQ0E3D4</accession>
<proteinExistence type="predicted"/>
<evidence type="ECO:0000313" key="2">
    <source>
        <dbReference type="Proteomes" id="UP001628220"/>
    </source>
</evidence>
<protein>
    <recommendedName>
        <fullName evidence="3">Glycosyl transferase family 2</fullName>
    </recommendedName>
</protein>